<evidence type="ECO:0000313" key="3">
    <source>
        <dbReference type="Proteomes" id="UP000319257"/>
    </source>
</evidence>
<evidence type="ECO:0008006" key="4">
    <source>
        <dbReference type="Google" id="ProtNLM"/>
    </source>
</evidence>
<dbReference type="GO" id="GO:0005737">
    <property type="term" value="C:cytoplasm"/>
    <property type="evidence" value="ECO:0007669"/>
    <property type="project" value="TreeGrafter"/>
</dbReference>
<dbReference type="Pfam" id="PF00300">
    <property type="entry name" value="His_Phos_1"/>
    <property type="match status" value="1"/>
</dbReference>
<organism evidence="2 3">
    <name type="scientific">Thyridium curvatum</name>
    <dbReference type="NCBI Taxonomy" id="1093900"/>
    <lineage>
        <taxon>Eukaryota</taxon>
        <taxon>Fungi</taxon>
        <taxon>Dikarya</taxon>
        <taxon>Ascomycota</taxon>
        <taxon>Pezizomycotina</taxon>
        <taxon>Sordariomycetes</taxon>
        <taxon>Sordariomycetidae</taxon>
        <taxon>Thyridiales</taxon>
        <taxon>Thyridiaceae</taxon>
        <taxon>Thyridium</taxon>
    </lineage>
</organism>
<dbReference type="InterPro" id="IPR029033">
    <property type="entry name" value="His_PPase_superfam"/>
</dbReference>
<dbReference type="OrthoDB" id="496981at2759"/>
<dbReference type="CDD" id="cd07067">
    <property type="entry name" value="HP_PGM_like"/>
    <property type="match status" value="1"/>
</dbReference>
<feature type="region of interest" description="Disordered" evidence="1">
    <location>
        <begin position="213"/>
        <end position="232"/>
    </location>
</feature>
<dbReference type="AlphaFoldDB" id="A0A507BKN1"/>
<evidence type="ECO:0000313" key="2">
    <source>
        <dbReference type="EMBL" id="TPX17671.1"/>
    </source>
</evidence>
<dbReference type="RefSeq" id="XP_030999382.1">
    <property type="nucleotide sequence ID" value="XM_031134819.1"/>
</dbReference>
<dbReference type="SUPFAM" id="SSF53254">
    <property type="entry name" value="Phosphoglycerate mutase-like"/>
    <property type="match status" value="1"/>
</dbReference>
<dbReference type="Gene3D" id="3.40.50.1240">
    <property type="entry name" value="Phosphoglycerate mutase-like"/>
    <property type="match status" value="1"/>
</dbReference>
<dbReference type="SMART" id="SM00855">
    <property type="entry name" value="PGAM"/>
    <property type="match status" value="1"/>
</dbReference>
<evidence type="ECO:0000256" key="1">
    <source>
        <dbReference type="SAM" id="MobiDB-lite"/>
    </source>
</evidence>
<proteinExistence type="predicted"/>
<dbReference type="InterPro" id="IPR050275">
    <property type="entry name" value="PGM_Phosphatase"/>
</dbReference>
<dbReference type="EMBL" id="SKBQ01000131">
    <property type="protein sequence ID" value="TPX17671.1"/>
    <property type="molecule type" value="Genomic_DNA"/>
</dbReference>
<gene>
    <name evidence="2" type="ORF">E0L32_012024</name>
</gene>
<name>A0A507BKN1_9PEZI</name>
<dbReference type="GO" id="GO:0016791">
    <property type="term" value="F:phosphatase activity"/>
    <property type="evidence" value="ECO:0007669"/>
    <property type="project" value="TreeGrafter"/>
</dbReference>
<protein>
    <recommendedName>
        <fullName evidence="4">Phosphoglycerate mutase family protein</fullName>
    </recommendedName>
</protein>
<dbReference type="PANTHER" id="PTHR48100">
    <property type="entry name" value="BROAD-SPECIFICITY PHOSPHATASE YOR283W-RELATED"/>
    <property type="match status" value="1"/>
</dbReference>
<sequence length="252" mass="28036">MAPTLHLVRHAQGFHNLCIENHQLPDPDLTELGKQQCETLRGRFPHHDRITHLVASPMRRTIYTCLLSFAPASAAGRPVVAVPELQEVSLFPCDTGSEPARLRAEFPAAEGKVDLGRVAEGWNDKSEGSPWFPEFDRLQARARKARQFLRRLAREAGEDGHIAVVTHGGFLHFLTDDFDGLDVNNGTGWSNTECRSYEFVDLNGEDDNAALQETRASSRARRGSATGLTETEHMELKAVVREHLKDEFGGSK</sequence>
<dbReference type="Proteomes" id="UP000319257">
    <property type="component" value="Unassembled WGS sequence"/>
</dbReference>
<dbReference type="GeneID" id="41979471"/>
<reference evidence="2 3" key="1">
    <citation type="submission" date="2019-06" db="EMBL/GenBank/DDBJ databases">
        <title>Draft genome sequence of the filamentous fungus Phialemoniopsis curvata isolated from diesel fuel.</title>
        <authorList>
            <person name="Varaljay V.A."/>
            <person name="Lyon W.J."/>
            <person name="Crouch A.L."/>
            <person name="Drake C.E."/>
            <person name="Hollomon J.M."/>
            <person name="Nadeau L.J."/>
            <person name="Nunn H.S."/>
            <person name="Stevenson B.S."/>
            <person name="Bojanowski C.L."/>
            <person name="Crookes-Goodson W.J."/>
        </authorList>
    </citation>
    <scope>NUCLEOTIDE SEQUENCE [LARGE SCALE GENOMIC DNA]</scope>
    <source>
        <strain evidence="2 3">D216</strain>
    </source>
</reference>
<comment type="caution">
    <text evidence="2">The sequence shown here is derived from an EMBL/GenBank/DDBJ whole genome shotgun (WGS) entry which is preliminary data.</text>
</comment>
<dbReference type="InParanoid" id="A0A507BKN1"/>
<keyword evidence="3" id="KW-1185">Reference proteome</keyword>
<accession>A0A507BKN1</accession>
<dbReference type="InterPro" id="IPR013078">
    <property type="entry name" value="His_Pase_superF_clade-1"/>
</dbReference>
<dbReference type="PANTHER" id="PTHR48100:SF54">
    <property type="entry name" value="PHOSPHATASE SPAC5H10.03-RELATED"/>
    <property type="match status" value="1"/>
</dbReference>